<gene>
    <name evidence="1" type="ORF">HID58_033057</name>
</gene>
<accession>A0ABQ8BY48</accession>
<proteinExistence type="predicted"/>
<organism evidence="1 2">
    <name type="scientific">Brassica napus</name>
    <name type="common">Rape</name>
    <dbReference type="NCBI Taxonomy" id="3708"/>
    <lineage>
        <taxon>Eukaryota</taxon>
        <taxon>Viridiplantae</taxon>
        <taxon>Streptophyta</taxon>
        <taxon>Embryophyta</taxon>
        <taxon>Tracheophyta</taxon>
        <taxon>Spermatophyta</taxon>
        <taxon>Magnoliopsida</taxon>
        <taxon>eudicotyledons</taxon>
        <taxon>Gunneridae</taxon>
        <taxon>Pentapetalae</taxon>
        <taxon>rosids</taxon>
        <taxon>malvids</taxon>
        <taxon>Brassicales</taxon>
        <taxon>Brassicaceae</taxon>
        <taxon>Brassiceae</taxon>
        <taxon>Brassica</taxon>
    </lineage>
</organism>
<comment type="caution">
    <text evidence="1">The sequence shown here is derived from an EMBL/GenBank/DDBJ whole genome shotgun (WGS) entry which is preliminary data.</text>
</comment>
<dbReference type="EMBL" id="JAGKQM010000009">
    <property type="protein sequence ID" value="KAH0909736.1"/>
    <property type="molecule type" value="Genomic_DNA"/>
</dbReference>
<sequence length="169" mass="18567">MDIKSKAKPKEMAKNLSSVTFTVLLLVLLMASTEILKIEAMNIKARCLPQGCKNATFSEECGPEPFTGSNNDCCHCCVAKYGREAVCKGVVEGPDKHCHCYKERGCKNATFSEECGPEPFTGSNNDCCHCCIARYGRNAVCKGVIEGPDKHCHCYKELIAVQGENEYEI</sequence>
<evidence type="ECO:0008006" key="3">
    <source>
        <dbReference type="Google" id="ProtNLM"/>
    </source>
</evidence>
<evidence type="ECO:0000313" key="2">
    <source>
        <dbReference type="Proteomes" id="UP000824890"/>
    </source>
</evidence>
<protein>
    <recommendedName>
        <fullName evidence="3">Defensin-like protein</fullName>
    </recommendedName>
</protein>
<reference evidence="1 2" key="1">
    <citation type="submission" date="2021-05" db="EMBL/GenBank/DDBJ databases">
        <title>Genome Assembly of Synthetic Allotetraploid Brassica napus Reveals Homoeologous Exchanges between Subgenomes.</title>
        <authorList>
            <person name="Davis J.T."/>
        </authorList>
    </citation>
    <scope>NUCLEOTIDE SEQUENCE [LARGE SCALE GENOMIC DNA]</scope>
    <source>
        <strain evidence="2">cv. Da-Ae</strain>
        <tissue evidence="1">Seedling</tissue>
    </source>
</reference>
<keyword evidence="2" id="KW-1185">Reference proteome</keyword>
<dbReference type="Proteomes" id="UP000824890">
    <property type="component" value="Unassembled WGS sequence"/>
</dbReference>
<evidence type="ECO:0000313" key="1">
    <source>
        <dbReference type="EMBL" id="KAH0909736.1"/>
    </source>
</evidence>
<name>A0ABQ8BY48_BRANA</name>